<reference evidence="3 4" key="1">
    <citation type="submission" date="2018-06" db="EMBL/GenBank/DDBJ databases">
        <title>Genomic Encyclopedia of Type Strains, Phase III (KMG-III): the genomes of soil and plant-associated and newly described type strains.</title>
        <authorList>
            <person name="Whitman W."/>
        </authorList>
    </citation>
    <scope>NUCLEOTIDE SEQUENCE [LARGE SCALE GENOMIC DNA]</scope>
    <source>
        <strain evidence="3 4">LMG 23644</strain>
    </source>
</reference>
<comment type="caution">
    <text evidence="3">The sequence shown here is derived from an EMBL/GenBank/DDBJ whole genome shotgun (WGS) entry which is preliminary data.</text>
</comment>
<organism evidence="3 4">
    <name type="scientific">Paraburkholderia bryophila</name>
    <dbReference type="NCBI Taxonomy" id="420952"/>
    <lineage>
        <taxon>Bacteria</taxon>
        <taxon>Pseudomonadati</taxon>
        <taxon>Pseudomonadota</taxon>
        <taxon>Betaproteobacteria</taxon>
        <taxon>Burkholderiales</taxon>
        <taxon>Burkholderiaceae</taxon>
        <taxon>Paraburkholderia</taxon>
    </lineage>
</organism>
<dbReference type="OrthoDB" id="9810372at2"/>
<dbReference type="EMBL" id="QLTK01000005">
    <property type="protein sequence ID" value="RAS35379.1"/>
    <property type="molecule type" value="Genomic_DNA"/>
</dbReference>
<keyword evidence="3" id="KW-0808">Transferase</keyword>
<name>A0A329CKZ9_9BURK</name>
<gene>
    <name evidence="3" type="ORF">BX591_10598</name>
</gene>
<dbReference type="AlphaFoldDB" id="A0A329CKZ9"/>
<dbReference type="Proteomes" id="UP000248918">
    <property type="component" value="Unassembled WGS sequence"/>
</dbReference>
<sequence length="341" mass="35481">MRDNDLNKDPNETRRTSGNASAGQHGFLLAIDFGGTKIAMSTTTETGQRLHEAEIPTLAQQGAQSVMRRMFEAARALIATTTMDAGGALLAVAAVTPGIVEPDGIRLAPNNPGWDRLALHDELRKGFAIQCVGVETDVKAAALAEARCGALVDVECGLYVNLGTGLAAAAVIGGKVLRGAHGAAGEIGYQLRGVPGETLFADGGAPLEDFVSGRAIGERASALLGRNVTTREVFSMRDSVPQVKALLDDTFHHLGVHIANLTLMLDPSRIVIGGGMARIPGIADEIRSLLKRAVPYPPDVMIAAFGHGAALQGAIVAAGDAWRAQRVPTGLAPLRAVEPAL</sequence>
<dbReference type="Gene3D" id="3.30.420.40">
    <property type="match status" value="2"/>
</dbReference>
<evidence type="ECO:0000313" key="4">
    <source>
        <dbReference type="Proteomes" id="UP000248918"/>
    </source>
</evidence>
<proteinExistence type="inferred from homology"/>
<dbReference type="PANTHER" id="PTHR18964">
    <property type="entry name" value="ROK (REPRESSOR, ORF, KINASE) FAMILY"/>
    <property type="match status" value="1"/>
</dbReference>
<accession>A0A329CKZ9</accession>
<dbReference type="SUPFAM" id="SSF53067">
    <property type="entry name" value="Actin-like ATPase domain"/>
    <property type="match status" value="1"/>
</dbReference>
<evidence type="ECO:0000313" key="3">
    <source>
        <dbReference type="EMBL" id="RAS35379.1"/>
    </source>
</evidence>
<evidence type="ECO:0000256" key="2">
    <source>
        <dbReference type="SAM" id="MobiDB-lite"/>
    </source>
</evidence>
<feature type="compositionally biased region" description="Basic and acidic residues" evidence="2">
    <location>
        <begin position="1"/>
        <end position="15"/>
    </location>
</feature>
<comment type="similarity">
    <text evidence="1">Belongs to the ROK (NagC/XylR) family.</text>
</comment>
<dbReference type="InterPro" id="IPR043129">
    <property type="entry name" value="ATPase_NBD"/>
</dbReference>
<dbReference type="Pfam" id="PF00480">
    <property type="entry name" value="ROK"/>
    <property type="match status" value="1"/>
</dbReference>
<dbReference type="PANTHER" id="PTHR18964:SF149">
    <property type="entry name" value="BIFUNCTIONAL UDP-N-ACETYLGLUCOSAMINE 2-EPIMERASE_N-ACETYLMANNOSAMINE KINASE"/>
    <property type="match status" value="1"/>
</dbReference>
<feature type="region of interest" description="Disordered" evidence="2">
    <location>
        <begin position="1"/>
        <end position="21"/>
    </location>
</feature>
<dbReference type="RefSeq" id="WP_111931116.1">
    <property type="nucleotide sequence ID" value="NZ_CADFFP010000006.1"/>
</dbReference>
<dbReference type="GO" id="GO:0016301">
    <property type="term" value="F:kinase activity"/>
    <property type="evidence" value="ECO:0007669"/>
    <property type="project" value="UniProtKB-KW"/>
</dbReference>
<protein>
    <submittedName>
        <fullName evidence="3">Glucokinase</fullName>
    </submittedName>
</protein>
<dbReference type="InterPro" id="IPR000600">
    <property type="entry name" value="ROK"/>
</dbReference>
<keyword evidence="3" id="KW-0418">Kinase</keyword>
<evidence type="ECO:0000256" key="1">
    <source>
        <dbReference type="ARBA" id="ARBA00006479"/>
    </source>
</evidence>